<dbReference type="Proteomes" id="UP001056201">
    <property type="component" value="Chromosome 2"/>
</dbReference>
<evidence type="ECO:0000313" key="4">
    <source>
        <dbReference type="Proteomes" id="UP001056201"/>
    </source>
</evidence>
<dbReference type="Pfam" id="PF04187">
    <property type="entry name" value="Cofac_haem_bdg"/>
    <property type="match status" value="1"/>
</dbReference>
<evidence type="ECO:0000259" key="2">
    <source>
        <dbReference type="Pfam" id="PF04187"/>
    </source>
</evidence>
<gene>
    <name evidence="3" type="ORF">MW290_29495</name>
</gene>
<protein>
    <submittedName>
        <fullName evidence="3">ChaN family lipoprotein</fullName>
    </submittedName>
</protein>
<evidence type="ECO:0000256" key="1">
    <source>
        <dbReference type="SAM" id="SignalP"/>
    </source>
</evidence>
<dbReference type="EMBL" id="CP097636">
    <property type="protein sequence ID" value="URI09688.1"/>
    <property type="molecule type" value="Genomic_DNA"/>
</dbReference>
<dbReference type="RefSeq" id="WP_250197911.1">
    <property type="nucleotide sequence ID" value="NZ_CP097636.1"/>
</dbReference>
<proteinExistence type="predicted"/>
<accession>A0ABY4S9L8</accession>
<dbReference type="SUPFAM" id="SSF159501">
    <property type="entry name" value="EreA/ChaN-like"/>
    <property type="match status" value="1"/>
</dbReference>
<keyword evidence="4" id="KW-1185">Reference proteome</keyword>
<keyword evidence="1" id="KW-0732">Signal</keyword>
<sequence length="311" mass="32862">MPVVPRPLFTPPGRSVARPRRRLLRALVAAPVGLLAGCATATPRTSTSAGDPAQRLQAALATQPLVLLGEVHDNAAQHRLRADALARRLASGARPALLMEQFDRERQAALDAAMAAPGGNAEARADAVIEAGWPQGRAGWDWTFYRPFITLALQHRLPLVAANVSRTDTRRIVSGGLAAAGFEPAVPADIAQAQAGAIVASHCGQVDEPLARQLMLAQVARDQFMARQLVAHAATGAVLLAGNGHVRRDIGVPRWLPPEWQRRSMAIGLLEEGEAPDAAFDLALFTPAAARGDPCAGMARIPQRPAPGTAR</sequence>
<name>A0ABY4S9L8_AQUTE</name>
<evidence type="ECO:0000313" key="3">
    <source>
        <dbReference type="EMBL" id="URI09688.1"/>
    </source>
</evidence>
<reference evidence="3" key="1">
    <citation type="submission" date="2022-05" db="EMBL/GenBank/DDBJ databases">
        <title>An RpoN-dependent PEP-CTERM gene is involved in floc formation of an Aquincola tertiaricarbonis strain.</title>
        <authorList>
            <person name="Qiu D."/>
            <person name="Xia M."/>
        </authorList>
    </citation>
    <scope>NUCLEOTIDE SEQUENCE</scope>
    <source>
        <strain evidence="3">RN12</strain>
    </source>
</reference>
<dbReference type="CDD" id="cd14727">
    <property type="entry name" value="ChanN-like"/>
    <property type="match status" value="1"/>
</dbReference>
<feature type="chain" id="PRO_5045110546" evidence="1">
    <location>
        <begin position="42"/>
        <end position="311"/>
    </location>
</feature>
<keyword evidence="3" id="KW-0449">Lipoprotein</keyword>
<dbReference type="InterPro" id="IPR007314">
    <property type="entry name" value="Cofac_haem-bd_dom"/>
</dbReference>
<dbReference type="Gene3D" id="3.40.50.11550">
    <property type="match status" value="2"/>
</dbReference>
<feature type="signal peptide" evidence="1">
    <location>
        <begin position="1"/>
        <end position="41"/>
    </location>
</feature>
<organism evidence="3 4">
    <name type="scientific">Aquincola tertiaricarbonis</name>
    <dbReference type="NCBI Taxonomy" id="391953"/>
    <lineage>
        <taxon>Bacteria</taxon>
        <taxon>Pseudomonadati</taxon>
        <taxon>Pseudomonadota</taxon>
        <taxon>Betaproteobacteria</taxon>
        <taxon>Burkholderiales</taxon>
        <taxon>Sphaerotilaceae</taxon>
        <taxon>Aquincola</taxon>
    </lineage>
</organism>
<feature type="domain" description="Haem-binding uptake Tiki superfamily ChaN" evidence="2">
    <location>
        <begin position="58"/>
        <end position="256"/>
    </location>
</feature>